<name>A0A068VIQ1_COFCA</name>
<dbReference type="GO" id="GO:0003918">
    <property type="term" value="F:DNA topoisomerase type II (double strand cut, ATP-hydrolyzing) activity"/>
    <property type="evidence" value="ECO:0007669"/>
    <property type="project" value="InterPro"/>
</dbReference>
<dbReference type="SUPFAM" id="SSF56719">
    <property type="entry name" value="Type II DNA topoisomerase"/>
    <property type="match status" value="1"/>
</dbReference>
<dbReference type="Gramene" id="CDP19553">
    <property type="protein sequence ID" value="CDP19553"/>
    <property type="gene ID" value="GSCOC_T00001168001"/>
</dbReference>
<dbReference type="AlphaFoldDB" id="A0A068VIQ1"/>
<protein>
    <submittedName>
        <fullName evidence="2">DH200=94 genomic scaffold, scaffold_549</fullName>
    </submittedName>
</protein>
<sequence length="97" mass="10967">MLKYERMVRRRLQELLEYIPGPDFPTGGTIMGNIGVPRTAARGTATTRRKATVTDNNNIGKKREHLSEIPAIVPATRQRGLKHTHSCYLRINRGVEL</sequence>
<dbReference type="InterPro" id="IPR013758">
    <property type="entry name" value="Topo_IIA_A/C_ab"/>
</dbReference>
<gene>
    <name evidence="2" type="ORF">GSCOC_T00001168001</name>
</gene>
<dbReference type="Gene3D" id="3.30.1360.40">
    <property type="match status" value="1"/>
</dbReference>
<dbReference type="Gene3D" id="3.90.199.10">
    <property type="entry name" value="Topoisomerase II, domain 5"/>
    <property type="match status" value="1"/>
</dbReference>
<feature type="region of interest" description="Disordered" evidence="1">
    <location>
        <begin position="40"/>
        <end position="62"/>
    </location>
</feature>
<proteinExistence type="predicted"/>
<reference evidence="3" key="1">
    <citation type="journal article" date="2014" name="Science">
        <title>The coffee genome provides insight into the convergent evolution of caffeine biosynthesis.</title>
        <authorList>
            <person name="Denoeud F."/>
            <person name="Carretero-Paulet L."/>
            <person name="Dereeper A."/>
            <person name="Droc G."/>
            <person name="Guyot R."/>
            <person name="Pietrella M."/>
            <person name="Zheng C."/>
            <person name="Alberti A."/>
            <person name="Anthony F."/>
            <person name="Aprea G."/>
            <person name="Aury J.M."/>
            <person name="Bento P."/>
            <person name="Bernard M."/>
            <person name="Bocs S."/>
            <person name="Campa C."/>
            <person name="Cenci A."/>
            <person name="Combes M.C."/>
            <person name="Crouzillat D."/>
            <person name="Da Silva C."/>
            <person name="Daddiego L."/>
            <person name="De Bellis F."/>
            <person name="Dussert S."/>
            <person name="Garsmeur O."/>
            <person name="Gayraud T."/>
            <person name="Guignon V."/>
            <person name="Jahn K."/>
            <person name="Jamilloux V."/>
            <person name="Joet T."/>
            <person name="Labadie K."/>
            <person name="Lan T."/>
            <person name="Leclercq J."/>
            <person name="Lepelley M."/>
            <person name="Leroy T."/>
            <person name="Li L.T."/>
            <person name="Librado P."/>
            <person name="Lopez L."/>
            <person name="Munoz A."/>
            <person name="Noel B."/>
            <person name="Pallavicini A."/>
            <person name="Perrotta G."/>
            <person name="Poncet V."/>
            <person name="Pot D."/>
            <person name="Priyono X."/>
            <person name="Rigoreau M."/>
            <person name="Rouard M."/>
            <person name="Rozas J."/>
            <person name="Tranchant-Dubreuil C."/>
            <person name="VanBuren R."/>
            <person name="Zhang Q."/>
            <person name="Andrade A.C."/>
            <person name="Argout X."/>
            <person name="Bertrand B."/>
            <person name="de Kochko A."/>
            <person name="Graziosi G."/>
            <person name="Henry R.J."/>
            <person name="Jayarama X."/>
            <person name="Ming R."/>
            <person name="Nagai C."/>
            <person name="Rounsley S."/>
            <person name="Sankoff D."/>
            <person name="Giuliano G."/>
            <person name="Albert V.A."/>
            <person name="Wincker P."/>
            <person name="Lashermes P."/>
        </authorList>
    </citation>
    <scope>NUCLEOTIDE SEQUENCE [LARGE SCALE GENOMIC DNA]</scope>
    <source>
        <strain evidence="3">cv. DH200-94</strain>
    </source>
</reference>
<organism evidence="2 3">
    <name type="scientific">Coffea canephora</name>
    <name type="common">Robusta coffee</name>
    <dbReference type="NCBI Taxonomy" id="49390"/>
    <lineage>
        <taxon>Eukaryota</taxon>
        <taxon>Viridiplantae</taxon>
        <taxon>Streptophyta</taxon>
        <taxon>Embryophyta</taxon>
        <taxon>Tracheophyta</taxon>
        <taxon>Spermatophyta</taxon>
        <taxon>Magnoliopsida</taxon>
        <taxon>eudicotyledons</taxon>
        <taxon>Gunneridae</taxon>
        <taxon>Pentapetalae</taxon>
        <taxon>asterids</taxon>
        <taxon>lamiids</taxon>
        <taxon>Gentianales</taxon>
        <taxon>Rubiaceae</taxon>
        <taxon>Ixoroideae</taxon>
        <taxon>Gardenieae complex</taxon>
        <taxon>Bertiereae - Coffeeae clade</taxon>
        <taxon>Coffeeae</taxon>
        <taxon>Coffea</taxon>
    </lineage>
</organism>
<dbReference type="STRING" id="49390.A0A068VIQ1"/>
<evidence type="ECO:0000313" key="2">
    <source>
        <dbReference type="EMBL" id="CDP19553.1"/>
    </source>
</evidence>
<dbReference type="GO" id="GO:0003677">
    <property type="term" value="F:DNA binding"/>
    <property type="evidence" value="ECO:0007669"/>
    <property type="project" value="InterPro"/>
</dbReference>
<keyword evidence="3" id="KW-1185">Reference proteome</keyword>
<accession>A0A068VIQ1</accession>
<dbReference type="EMBL" id="HG739633">
    <property type="protein sequence ID" value="CDP19553.1"/>
    <property type="molecule type" value="Genomic_DNA"/>
</dbReference>
<dbReference type="OrthoDB" id="1916794at2759"/>
<evidence type="ECO:0000313" key="3">
    <source>
        <dbReference type="Proteomes" id="UP000295252"/>
    </source>
</evidence>
<dbReference type="InParanoid" id="A0A068VIQ1"/>
<evidence type="ECO:0000256" key="1">
    <source>
        <dbReference type="SAM" id="MobiDB-lite"/>
    </source>
</evidence>
<dbReference type="Proteomes" id="UP000295252">
    <property type="component" value="Unassembled WGS sequence"/>
</dbReference>
<dbReference type="InterPro" id="IPR013760">
    <property type="entry name" value="Topo_IIA-like_dom_sf"/>
</dbReference>
<dbReference type="GO" id="GO:0005524">
    <property type="term" value="F:ATP binding"/>
    <property type="evidence" value="ECO:0007669"/>
    <property type="project" value="InterPro"/>
</dbReference>
<dbReference type="GO" id="GO:0006265">
    <property type="term" value="P:DNA topological change"/>
    <property type="evidence" value="ECO:0007669"/>
    <property type="project" value="InterPro"/>
</dbReference>